<dbReference type="EMBL" id="KN835971">
    <property type="protein sequence ID" value="KIK33317.1"/>
    <property type="molecule type" value="Genomic_DNA"/>
</dbReference>
<dbReference type="InParanoid" id="A0A0D0AGG5"/>
<evidence type="ECO:0000313" key="1">
    <source>
        <dbReference type="EMBL" id="KIK33317.1"/>
    </source>
</evidence>
<protein>
    <submittedName>
        <fullName evidence="1">Uncharacterized protein</fullName>
    </submittedName>
</protein>
<organism evidence="1 2">
    <name type="scientific">Suillus luteus UH-Slu-Lm8-n1</name>
    <dbReference type="NCBI Taxonomy" id="930992"/>
    <lineage>
        <taxon>Eukaryota</taxon>
        <taxon>Fungi</taxon>
        <taxon>Dikarya</taxon>
        <taxon>Basidiomycota</taxon>
        <taxon>Agaricomycotina</taxon>
        <taxon>Agaricomycetes</taxon>
        <taxon>Agaricomycetidae</taxon>
        <taxon>Boletales</taxon>
        <taxon>Suillineae</taxon>
        <taxon>Suillaceae</taxon>
        <taxon>Suillus</taxon>
    </lineage>
</organism>
<accession>A0A0D0AGG5</accession>
<sequence>MPSSRNKLDHQSHTRKFYNLRSSKWSSSLLSFELSSIRETACQVGALGVHLQQLRRELATVKQEQKRAFTERDSVIAVHEGLLQVVKAALQCPICKTNIEQPFTARLSYRPEEFLPDNFRQHATPFTSAEIEILCDGDDPILPGRYYNCPTCRAFINDPPAEIPLLRDVAAKFTDQLNPDVSSANRRVLADADALWEIFFKK</sequence>
<reference evidence="1 2" key="1">
    <citation type="submission" date="2014-04" db="EMBL/GenBank/DDBJ databases">
        <authorList>
            <consortium name="DOE Joint Genome Institute"/>
            <person name="Kuo A."/>
            <person name="Ruytinx J."/>
            <person name="Rineau F."/>
            <person name="Colpaert J."/>
            <person name="Kohler A."/>
            <person name="Nagy L.G."/>
            <person name="Floudas D."/>
            <person name="Copeland A."/>
            <person name="Barry K.W."/>
            <person name="Cichocki N."/>
            <person name="Veneault-Fourrey C."/>
            <person name="LaButti K."/>
            <person name="Lindquist E.A."/>
            <person name="Lipzen A."/>
            <person name="Lundell T."/>
            <person name="Morin E."/>
            <person name="Murat C."/>
            <person name="Sun H."/>
            <person name="Tunlid A."/>
            <person name="Henrissat B."/>
            <person name="Grigoriev I.V."/>
            <person name="Hibbett D.S."/>
            <person name="Martin F."/>
            <person name="Nordberg H.P."/>
            <person name="Cantor M.N."/>
            <person name="Hua S.X."/>
        </authorList>
    </citation>
    <scope>NUCLEOTIDE SEQUENCE [LARGE SCALE GENOMIC DNA]</scope>
    <source>
        <strain evidence="1 2">UH-Slu-Lm8-n1</strain>
    </source>
</reference>
<dbReference type="Proteomes" id="UP000054485">
    <property type="component" value="Unassembled WGS sequence"/>
</dbReference>
<evidence type="ECO:0000313" key="2">
    <source>
        <dbReference type="Proteomes" id="UP000054485"/>
    </source>
</evidence>
<reference evidence="2" key="2">
    <citation type="submission" date="2015-01" db="EMBL/GenBank/DDBJ databases">
        <title>Evolutionary Origins and Diversification of the Mycorrhizal Mutualists.</title>
        <authorList>
            <consortium name="DOE Joint Genome Institute"/>
            <consortium name="Mycorrhizal Genomics Consortium"/>
            <person name="Kohler A."/>
            <person name="Kuo A."/>
            <person name="Nagy L.G."/>
            <person name="Floudas D."/>
            <person name="Copeland A."/>
            <person name="Barry K.W."/>
            <person name="Cichocki N."/>
            <person name="Veneault-Fourrey C."/>
            <person name="LaButti K."/>
            <person name="Lindquist E.A."/>
            <person name="Lipzen A."/>
            <person name="Lundell T."/>
            <person name="Morin E."/>
            <person name="Murat C."/>
            <person name="Riley R."/>
            <person name="Ohm R."/>
            <person name="Sun H."/>
            <person name="Tunlid A."/>
            <person name="Henrissat B."/>
            <person name="Grigoriev I.V."/>
            <person name="Hibbett D.S."/>
            <person name="Martin F."/>
        </authorList>
    </citation>
    <scope>NUCLEOTIDE SEQUENCE [LARGE SCALE GENOMIC DNA]</scope>
    <source>
        <strain evidence="2">UH-Slu-Lm8-n1</strain>
    </source>
</reference>
<keyword evidence="2" id="KW-1185">Reference proteome</keyword>
<dbReference type="HOGENOM" id="CLU_1355449_0_0_1"/>
<name>A0A0D0AGG5_9AGAM</name>
<dbReference type="AlphaFoldDB" id="A0A0D0AGG5"/>
<dbReference type="OrthoDB" id="2659585at2759"/>
<gene>
    <name evidence="1" type="ORF">CY34DRAFT_18445</name>
</gene>
<proteinExistence type="predicted"/>